<evidence type="ECO:0000256" key="3">
    <source>
        <dbReference type="ARBA" id="ARBA00022833"/>
    </source>
</evidence>
<dbReference type="GO" id="GO:0045041">
    <property type="term" value="P:protein import into mitochondrial intermembrane space"/>
    <property type="evidence" value="ECO:0007669"/>
    <property type="project" value="TreeGrafter"/>
</dbReference>
<dbReference type="AlphaFoldDB" id="A0A1R2C6R9"/>
<dbReference type="PANTHER" id="PTHR28082:SF2">
    <property type="entry name" value="CHY-TYPE DOMAIN-CONTAINING PROTEIN"/>
    <property type="match status" value="1"/>
</dbReference>
<protein>
    <recommendedName>
        <fullName evidence="5">CHY-type domain-containing protein</fullName>
    </recommendedName>
</protein>
<proteinExistence type="predicted"/>
<keyword evidence="3" id="KW-0862">Zinc</keyword>
<dbReference type="GO" id="GO:0008270">
    <property type="term" value="F:zinc ion binding"/>
    <property type="evidence" value="ECO:0007669"/>
    <property type="project" value="UniProtKB-KW"/>
</dbReference>
<comment type="caution">
    <text evidence="6">The sequence shown here is derived from an EMBL/GenBank/DDBJ whole genome shotgun (WGS) entry which is preliminary data.</text>
</comment>
<evidence type="ECO:0000256" key="4">
    <source>
        <dbReference type="PROSITE-ProRule" id="PRU00601"/>
    </source>
</evidence>
<dbReference type="InterPro" id="IPR037274">
    <property type="entry name" value="Znf_CHY_sf"/>
</dbReference>
<keyword evidence="1" id="KW-0479">Metal-binding</keyword>
<dbReference type="PROSITE" id="PS51266">
    <property type="entry name" value="ZF_CHY"/>
    <property type="match status" value="1"/>
</dbReference>
<dbReference type="Pfam" id="PF05495">
    <property type="entry name" value="zf-CHY"/>
    <property type="match status" value="1"/>
</dbReference>
<evidence type="ECO:0000313" key="7">
    <source>
        <dbReference type="Proteomes" id="UP000187209"/>
    </source>
</evidence>
<sequence length="92" mass="10686">MCKHILNAQVQVRAPCCKVWFDCPECHAEVAGHELARSTEMVFGCKKCRKVFRKNVEDWDESDEFCPRCDNHFMRPAVTPENKDLIKNISKS</sequence>
<dbReference type="GO" id="GO:0005758">
    <property type="term" value="C:mitochondrial intermembrane space"/>
    <property type="evidence" value="ECO:0007669"/>
    <property type="project" value="TreeGrafter"/>
</dbReference>
<dbReference type="InterPro" id="IPR008913">
    <property type="entry name" value="Znf_CHY"/>
</dbReference>
<name>A0A1R2C6R9_9CILI</name>
<evidence type="ECO:0000313" key="6">
    <source>
        <dbReference type="EMBL" id="OMJ84625.1"/>
    </source>
</evidence>
<evidence type="ECO:0000256" key="2">
    <source>
        <dbReference type="ARBA" id="ARBA00022771"/>
    </source>
</evidence>
<dbReference type="SUPFAM" id="SSF161219">
    <property type="entry name" value="CHY zinc finger-like"/>
    <property type="match status" value="1"/>
</dbReference>
<keyword evidence="7" id="KW-1185">Reference proteome</keyword>
<dbReference type="InterPro" id="IPR052604">
    <property type="entry name" value="Mito_Tim_assembly_helper"/>
</dbReference>
<evidence type="ECO:0000259" key="5">
    <source>
        <dbReference type="PROSITE" id="PS51266"/>
    </source>
</evidence>
<gene>
    <name evidence="6" type="ORF">SteCoe_14216</name>
</gene>
<reference evidence="6 7" key="1">
    <citation type="submission" date="2016-11" db="EMBL/GenBank/DDBJ databases">
        <title>The macronuclear genome of Stentor coeruleus: a giant cell with tiny introns.</title>
        <authorList>
            <person name="Slabodnick M."/>
            <person name="Ruby J.G."/>
            <person name="Reiff S.B."/>
            <person name="Swart E.C."/>
            <person name="Gosai S."/>
            <person name="Prabakaran S."/>
            <person name="Witkowska E."/>
            <person name="Larue G.E."/>
            <person name="Fisher S."/>
            <person name="Freeman R.M."/>
            <person name="Gunawardena J."/>
            <person name="Chu W."/>
            <person name="Stover N.A."/>
            <person name="Gregory B.D."/>
            <person name="Nowacki M."/>
            <person name="Derisi J."/>
            <person name="Roy S.W."/>
            <person name="Marshall W.F."/>
            <person name="Sood P."/>
        </authorList>
    </citation>
    <scope>NUCLEOTIDE SEQUENCE [LARGE SCALE GENOMIC DNA]</scope>
    <source>
        <strain evidence="6">WM001</strain>
    </source>
</reference>
<feature type="domain" description="CHY-type" evidence="5">
    <location>
        <begin position="1"/>
        <end position="71"/>
    </location>
</feature>
<dbReference type="Proteomes" id="UP000187209">
    <property type="component" value="Unassembled WGS sequence"/>
</dbReference>
<dbReference type="PANTHER" id="PTHR28082">
    <property type="entry name" value="ZINC FINGER PROTEIN"/>
    <property type="match status" value="1"/>
</dbReference>
<organism evidence="6 7">
    <name type="scientific">Stentor coeruleus</name>
    <dbReference type="NCBI Taxonomy" id="5963"/>
    <lineage>
        <taxon>Eukaryota</taxon>
        <taxon>Sar</taxon>
        <taxon>Alveolata</taxon>
        <taxon>Ciliophora</taxon>
        <taxon>Postciliodesmatophora</taxon>
        <taxon>Heterotrichea</taxon>
        <taxon>Heterotrichida</taxon>
        <taxon>Stentoridae</taxon>
        <taxon>Stentor</taxon>
    </lineage>
</organism>
<accession>A0A1R2C6R9</accession>
<dbReference type="EMBL" id="MPUH01000263">
    <property type="protein sequence ID" value="OMJ84625.1"/>
    <property type="molecule type" value="Genomic_DNA"/>
</dbReference>
<keyword evidence="2 4" id="KW-0863">Zinc-finger</keyword>
<evidence type="ECO:0000256" key="1">
    <source>
        <dbReference type="ARBA" id="ARBA00022723"/>
    </source>
</evidence>
<dbReference type="OrthoDB" id="411372at2759"/>